<dbReference type="InterPro" id="IPR003439">
    <property type="entry name" value="ABC_transporter-like_ATP-bd"/>
</dbReference>
<evidence type="ECO:0000313" key="6">
    <source>
        <dbReference type="EMBL" id="HJE20170.1"/>
    </source>
</evidence>
<evidence type="ECO:0000256" key="4">
    <source>
        <dbReference type="SAM" id="MobiDB-lite"/>
    </source>
</evidence>
<dbReference type="PROSITE" id="PS50893">
    <property type="entry name" value="ABC_TRANSPORTER_2"/>
    <property type="match status" value="1"/>
</dbReference>
<dbReference type="PANTHER" id="PTHR19211">
    <property type="entry name" value="ATP-BINDING TRANSPORT PROTEIN-RELATED"/>
    <property type="match status" value="1"/>
</dbReference>
<dbReference type="Pfam" id="PF00005">
    <property type="entry name" value="ABC_tran"/>
    <property type="match status" value="1"/>
</dbReference>
<accession>A0A921DXT5</accession>
<evidence type="ECO:0000256" key="3">
    <source>
        <dbReference type="ARBA" id="ARBA00022840"/>
    </source>
</evidence>
<feature type="region of interest" description="Disordered" evidence="4">
    <location>
        <begin position="20"/>
        <end position="50"/>
    </location>
</feature>
<dbReference type="GO" id="GO:0005524">
    <property type="term" value="F:ATP binding"/>
    <property type="evidence" value="ECO:0007669"/>
    <property type="project" value="UniProtKB-KW"/>
</dbReference>
<dbReference type="CDD" id="cd03221">
    <property type="entry name" value="ABCF_EF-3"/>
    <property type="match status" value="1"/>
</dbReference>
<feature type="non-terminal residue" evidence="6">
    <location>
        <position position="1"/>
    </location>
</feature>
<evidence type="ECO:0000256" key="1">
    <source>
        <dbReference type="ARBA" id="ARBA00022737"/>
    </source>
</evidence>
<evidence type="ECO:0000256" key="2">
    <source>
        <dbReference type="ARBA" id="ARBA00022741"/>
    </source>
</evidence>
<organism evidence="6 7">
    <name type="scientific">Aliicoccus persicus</name>
    <dbReference type="NCBI Taxonomy" id="930138"/>
    <lineage>
        <taxon>Bacteria</taxon>
        <taxon>Bacillati</taxon>
        <taxon>Bacillota</taxon>
        <taxon>Bacilli</taxon>
        <taxon>Bacillales</taxon>
        <taxon>Staphylococcaceae</taxon>
        <taxon>Aliicoccus</taxon>
    </lineage>
</organism>
<keyword evidence="3 6" id="KW-0067">ATP-binding</keyword>
<name>A0A921DXT5_9STAP</name>
<dbReference type="SUPFAM" id="SSF52540">
    <property type="entry name" value="P-loop containing nucleoside triphosphate hydrolases"/>
    <property type="match status" value="1"/>
</dbReference>
<dbReference type="EMBL" id="DYYI01000079">
    <property type="protein sequence ID" value="HJE20170.1"/>
    <property type="molecule type" value="Genomic_DNA"/>
</dbReference>
<keyword evidence="2" id="KW-0547">Nucleotide-binding</keyword>
<dbReference type="InterPro" id="IPR003593">
    <property type="entry name" value="AAA+_ATPase"/>
</dbReference>
<proteinExistence type="predicted"/>
<dbReference type="SMART" id="SM00382">
    <property type="entry name" value="AAA"/>
    <property type="match status" value="1"/>
</dbReference>
<dbReference type="InterPro" id="IPR050611">
    <property type="entry name" value="ABCF"/>
</dbReference>
<gene>
    <name evidence="6" type="ORF">K8V35_07440</name>
</gene>
<feature type="compositionally biased region" description="Basic and acidic residues" evidence="4">
    <location>
        <begin position="20"/>
        <end position="31"/>
    </location>
</feature>
<keyword evidence="1" id="KW-0677">Repeat</keyword>
<dbReference type="Gene3D" id="3.40.50.300">
    <property type="entry name" value="P-loop containing nucleotide triphosphate hydrolases"/>
    <property type="match status" value="1"/>
</dbReference>
<sequence length="341" mass="39598">HRKKRHEDEYRQYINEKHEIEKKIARKREQASRSNVAPGSYDHGDDGSSPYYNRLQKKLFKSARAFESRMNRLEEVDQPDKVREVRFYNHDATQFGKKFVLRYEGDVTVGKRLLIHDAKLFIRNHEKVAITGPNGSGKTTLLKKVLSKNDHINVGYFHQQLESLDTEKSIMENIQEDSLYDATTIRTMLSRLNIKGDKVFEQVKWISGGERIKVQLVKVLVGACDVLVLDEPTNFLDLDSVEALEDMLKNYPNTVILISHDRRFIDNTCDREFKIVDKQLIDQSIIVESDERGSDDLLIIENKISQVLSDISIESSPELEQEFQRLVKLKQEIISDGKNYK</sequence>
<evidence type="ECO:0000259" key="5">
    <source>
        <dbReference type="PROSITE" id="PS50893"/>
    </source>
</evidence>
<dbReference type="GO" id="GO:0016887">
    <property type="term" value="F:ATP hydrolysis activity"/>
    <property type="evidence" value="ECO:0007669"/>
    <property type="project" value="InterPro"/>
</dbReference>
<feature type="domain" description="ABC transporter" evidence="5">
    <location>
        <begin position="85"/>
        <end position="302"/>
    </location>
</feature>
<dbReference type="PANTHER" id="PTHR19211:SF100">
    <property type="entry name" value="RIBOSOME PROTECTION PROTEIN VMLR"/>
    <property type="match status" value="1"/>
</dbReference>
<dbReference type="AlphaFoldDB" id="A0A921DXT5"/>
<reference evidence="6" key="1">
    <citation type="journal article" date="2021" name="PeerJ">
        <title>Extensive microbial diversity within the chicken gut microbiome revealed by metagenomics and culture.</title>
        <authorList>
            <person name="Gilroy R."/>
            <person name="Ravi A."/>
            <person name="Getino M."/>
            <person name="Pursley I."/>
            <person name="Horton D.L."/>
            <person name="Alikhan N.F."/>
            <person name="Baker D."/>
            <person name="Gharbi K."/>
            <person name="Hall N."/>
            <person name="Watson M."/>
            <person name="Adriaenssens E.M."/>
            <person name="Foster-Nyarko E."/>
            <person name="Jarju S."/>
            <person name="Secka A."/>
            <person name="Antonio M."/>
            <person name="Oren A."/>
            <person name="Chaudhuri R.R."/>
            <person name="La Ragione R."/>
            <person name="Hildebrand F."/>
            <person name="Pallen M.J."/>
        </authorList>
    </citation>
    <scope>NUCLEOTIDE SEQUENCE</scope>
    <source>
        <strain evidence="6">6019</strain>
    </source>
</reference>
<evidence type="ECO:0000313" key="7">
    <source>
        <dbReference type="Proteomes" id="UP000763505"/>
    </source>
</evidence>
<dbReference type="Proteomes" id="UP000763505">
    <property type="component" value="Unassembled WGS sequence"/>
</dbReference>
<reference evidence="6" key="2">
    <citation type="submission" date="2021-09" db="EMBL/GenBank/DDBJ databases">
        <authorList>
            <person name="Gilroy R."/>
        </authorList>
    </citation>
    <scope>NUCLEOTIDE SEQUENCE</scope>
    <source>
        <strain evidence="6">6019</strain>
    </source>
</reference>
<comment type="caution">
    <text evidence="6">The sequence shown here is derived from an EMBL/GenBank/DDBJ whole genome shotgun (WGS) entry which is preliminary data.</text>
</comment>
<protein>
    <submittedName>
        <fullName evidence="6">ATP-binding cassette domain-containing protein</fullName>
    </submittedName>
</protein>
<dbReference type="InterPro" id="IPR027417">
    <property type="entry name" value="P-loop_NTPase"/>
</dbReference>